<dbReference type="EMBL" id="EF101928">
    <property type="protein sequence ID" value="ABT16959.1"/>
    <property type="molecule type" value="Genomic_DNA"/>
</dbReference>
<name>A7KA85_9PHYC</name>
<sequence>MGRRILGEQARPRGIPGRLDEAIEELLDGAGSLLHVVLLIALLEELGSLEDGNRGICLHPAKCLLEEVGPWAEVGVKDDKEFAVCLGKGGPEVAGLLHMRPVVAHEILKPKEPGELLDVRGIAVVQDVYF</sequence>
<dbReference type="KEGG" id="vg:5470517"/>
<keyword evidence="2" id="KW-1185">Reference proteome</keyword>
<gene>
    <name evidence="1" type="primary">z825L</name>
    <name evidence="1" type="ORF">ATCV1_z825L</name>
</gene>
<dbReference type="GeneID" id="5470517"/>
<organism evidence="1 2">
    <name type="scientific">Chlorovirus heliozoae</name>
    <dbReference type="NCBI Taxonomy" id="322019"/>
    <lineage>
        <taxon>Viruses</taxon>
        <taxon>Varidnaviria</taxon>
        <taxon>Bamfordvirae</taxon>
        <taxon>Nucleocytoviricota</taxon>
        <taxon>Megaviricetes</taxon>
        <taxon>Algavirales</taxon>
        <taxon>Phycodnaviridae</taxon>
        <taxon>Chlorovirus</taxon>
    </lineage>
</organism>
<protein>
    <submittedName>
        <fullName evidence="1">Uncharacterized protein z825L</fullName>
    </submittedName>
</protein>
<dbReference type="RefSeq" id="YP_001427306.1">
    <property type="nucleotide sequence ID" value="NC_008724.1"/>
</dbReference>
<dbReference type="Proteomes" id="UP000202420">
    <property type="component" value="Segment"/>
</dbReference>
<reference evidence="1 2" key="1">
    <citation type="submission" date="2006-09" db="EMBL/GenBank/DDBJ databases">
        <title>Sequence and annotation of the 288-kb ATCV-1 virus that infects an endosymbiotic Chlorella strain of the heliozoon Acanthocystis turfacea.</title>
        <authorList>
            <person name="Fitzgerald L.A."/>
            <person name="Graves M.V."/>
            <person name="Li X."/>
            <person name="Pfitzner A.J.P."/>
            <person name="Hartigan J."/>
            <person name="Van Etten J.L."/>
        </authorList>
    </citation>
    <scope>NUCLEOTIDE SEQUENCE [LARGE SCALE GENOMIC DNA]</scope>
    <source>
        <strain evidence="1 2">ATCV-1</strain>
    </source>
</reference>
<proteinExistence type="predicted"/>
<accession>A7KA85</accession>
<evidence type="ECO:0000313" key="1">
    <source>
        <dbReference type="EMBL" id="ABT16959.1"/>
    </source>
</evidence>
<evidence type="ECO:0000313" key="2">
    <source>
        <dbReference type="Proteomes" id="UP000202420"/>
    </source>
</evidence>